<dbReference type="OrthoDB" id="282474at2157"/>
<organism evidence="5 7">
    <name type="scientific">Haladaptatus paucihalophilus DX253</name>
    <dbReference type="NCBI Taxonomy" id="797209"/>
    <lineage>
        <taxon>Archaea</taxon>
        <taxon>Methanobacteriati</taxon>
        <taxon>Methanobacteriota</taxon>
        <taxon>Stenosarchaea group</taxon>
        <taxon>Halobacteria</taxon>
        <taxon>Halobacteriales</taxon>
        <taxon>Haladaptataceae</taxon>
        <taxon>Haladaptatus</taxon>
    </lineage>
</organism>
<reference evidence="6" key="3">
    <citation type="submission" date="2016-11" db="EMBL/GenBank/DDBJ databases">
        <authorList>
            <person name="Jaros S."/>
            <person name="Januszkiewicz K."/>
            <person name="Wedrychowicz H."/>
        </authorList>
    </citation>
    <scope>NUCLEOTIDE SEQUENCE [LARGE SCALE GENOMIC DNA]</scope>
    <source>
        <strain evidence="6">DX253</strain>
    </source>
</reference>
<proteinExistence type="inferred from homology"/>
<dbReference type="GO" id="GO:0000166">
    <property type="term" value="F:nucleotide binding"/>
    <property type="evidence" value="ECO:0007669"/>
    <property type="project" value="InterPro"/>
</dbReference>
<dbReference type="RefSeq" id="WP_007983136.1">
    <property type="nucleotide sequence ID" value="NZ_AEMG01000029.1"/>
</dbReference>
<feature type="domain" description="Gfo/Idh/MocA-like oxidoreductase N-terminal" evidence="3">
    <location>
        <begin position="25"/>
        <end position="137"/>
    </location>
</feature>
<dbReference type="STRING" id="797209.GCA_000376445_03190"/>
<dbReference type="Pfam" id="PF01408">
    <property type="entry name" value="GFO_IDH_MocA"/>
    <property type="match status" value="1"/>
</dbReference>
<evidence type="ECO:0000313" key="8">
    <source>
        <dbReference type="Proteomes" id="UP000184203"/>
    </source>
</evidence>
<dbReference type="SUPFAM" id="SSF51735">
    <property type="entry name" value="NAD(P)-binding Rossmann-fold domains"/>
    <property type="match status" value="1"/>
</dbReference>
<dbReference type="Proteomes" id="UP000003751">
    <property type="component" value="Unassembled WGS sequence"/>
</dbReference>
<dbReference type="eggNOG" id="arCOG01622">
    <property type="taxonomic scope" value="Archaea"/>
</dbReference>
<comment type="similarity">
    <text evidence="1">Belongs to the Gfo/Idh/MocA family.</text>
</comment>
<sequence length="370" mass="41067">MKAVTSAFVGTGPDPETQNNQGFAMAYRHAAAYDHAGAELVACADIVEPNAKAFADYWGIEADGVFEEYLDMVTEVEPDIVSVCTPPPTHADIVTDIARSNAVQAIHCEKPMDRTWSNVERMVEVCDEEGVKLTFNHQRRFGRGYRRAKELLDAGEIGDLQRVECAAPNIYDYGSHSVDLCNYFNDEGRAEWVISQLDYRDEDLWFGAHNENQTLASWRYENGVYGLATTGIGADLVNCHNRLVGSEGTIEIGHGFPNNETDDQILRIKRDGDDGWEHVDCDGEGLHGLDTREFGRVFIDRAIADVVEAVENDSTSELNAENALKATEIIFGAWESSRRHGRVELPLDIEDNPLDALIEDGTLTPEPAEE</sequence>
<dbReference type="GO" id="GO:0016491">
    <property type="term" value="F:oxidoreductase activity"/>
    <property type="evidence" value="ECO:0007669"/>
    <property type="project" value="UniProtKB-KW"/>
</dbReference>
<dbReference type="EMBL" id="FRAN01000004">
    <property type="protein sequence ID" value="SHL04115.1"/>
    <property type="molecule type" value="Genomic_DNA"/>
</dbReference>
<accession>E7QZE2</accession>
<dbReference type="PATRIC" id="fig|797209.4.peg.4063"/>
<dbReference type="InterPro" id="IPR051317">
    <property type="entry name" value="Gfo/Idh/MocA_oxidoreduct"/>
</dbReference>
<dbReference type="EMBL" id="AEMG01000029">
    <property type="protein sequence ID" value="EFW90063.1"/>
    <property type="molecule type" value="Genomic_DNA"/>
</dbReference>
<evidence type="ECO:0000313" key="6">
    <source>
        <dbReference type="EMBL" id="SHL04115.1"/>
    </source>
</evidence>
<feature type="domain" description="Gfo/Idh/MocA-like oxidoreductase C-terminal" evidence="4">
    <location>
        <begin position="170"/>
        <end position="345"/>
    </location>
</feature>
<dbReference type="PANTHER" id="PTHR43708">
    <property type="entry name" value="CONSERVED EXPRESSED OXIDOREDUCTASE (EUROFUNG)"/>
    <property type="match status" value="1"/>
</dbReference>
<evidence type="ECO:0000259" key="3">
    <source>
        <dbReference type="Pfam" id="PF01408"/>
    </source>
</evidence>
<dbReference type="PANTHER" id="PTHR43708:SF5">
    <property type="entry name" value="CONSERVED EXPRESSED OXIDOREDUCTASE (EUROFUNG)-RELATED"/>
    <property type="match status" value="1"/>
</dbReference>
<protein>
    <submittedName>
        <fullName evidence="5">Glucose fructose oxidoreductase</fullName>
    </submittedName>
    <submittedName>
        <fullName evidence="6">Predicted dehydrogenase</fullName>
    </submittedName>
</protein>
<dbReference type="InterPro" id="IPR036291">
    <property type="entry name" value="NAD(P)-bd_dom_sf"/>
</dbReference>
<reference evidence="8" key="2">
    <citation type="submission" date="2016-11" db="EMBL/GenBank/DDBJ databases">
        <authorList>
            <person name="Varghese N."/>
            <person name="Submissions S."/>
        </authorList>
    </citation>
    <scope>NUCLEOTIDE SEQUENCE [LARGE SCALE GENOMIC DNA]</scope>
    <source>
        <strain evidence="8">DX253</strain>
    </source>
</reference>
<gene>
    <name evidence="6" type="ORF">SAMN05444342_2825</name>
    <name evidence="5" type="ORF">ZOD2009_20747</name>
</gene>
<dbReference type="InterPro" id="IPR004104">
    <property type="entry name" value="Gfo/Idh/MocA-like_OxRdtase_C"/>
</dbReference>
<dbReference type="AlphaFoldDB" id="E7QZE2"/>
<dbReference type="Gene3D" id="3.40.50.720">
    <property type="entry name" value="NAD(P)-binding Rossmann-like Domain"/>
    <property type="match status" value="1"/>
</dbReference>
<dbReference type="InterPro" id="IPR000683">
    <property type="entry name" value="Gfo/Idh/MocA-like_OxRdtase_N"/>
</dbReference>
<evidence type="ECO:0000313" key="5">
    <source>
        <dbReference type="EMBL" id="EFW90063.1"/>
    </source>
</evidence>
<evidence type="ECO:0000259" key="4">
    <source>
        <dbReference type="Pfam" id="PF02894"/>
    </source>
</evidence>
<dbReference type="SUPFAM" id="SSF55347">
    <property type="entry name" value="Glyceraldehyde-3-phosphate dehydrogenase-like, C-terminal domain"/>
    <property type="match status" value="1"/>
</dbReference>
<keyword evidence="8" id="KW-1185">Reference proteome</keyword>
<dbReference type="Gene3D" id="3.30.360.10">
    <property type="entry name" value="Dihydrodipicolinate Reductase, domain 2"/>
    <property type="match status" value="1"/>
</dbReference>
<dbReference type="Proteomes" id="UP000184203">
    <property type="component" value="Unassembled WGS sequence"/>
</dbReference>
<evidence type="ECO:0000256" key="1">
    <source>
        <dbReference type="ARBA" id="ARBA00010928"/>
    </source>
</evidence>
<dbReference type="Pfam" id="PF02894">
    <property type="entry name" value="GFO_IDH_MocA_C"/>
    <property type="match status" value="1"/>
</dbReference>
<evidence type="ECO:0000313" key="7">
    <source>
        <dbReference type="Proteomes" id="UP000003751"/>
    </source>
</evidence>
<evidence type="ECO:0000256" key="2">
    <source>
        <dbReference type="ARBA" id="ARBA00023002"/>
    </source>
</evidence>
<keyword evidence="2" id="KW-0560">Oxidoreductase</keyword>
<reference evidence="5 7" key="1">
    <citation type="journal article" date="2014" name="ISME J.">
        <title>Trehalose/2-sulfotrehalose biosynthesis and glycine-betaine uptake are widely spread mechanisms for osmoadaptation in the Halobacteriales.</title>
        <authorList>
            <person name="Youssef N.H."/>
            <person name="Savage-Ashlock K.N."/>
            <person name="McCully A.L."/>
            <person name="Luedtke B."/>
            <person name="Shaw E.I."/>
            <person name="Hoff W.D."/>
            <person name="Elshahed M.S."/>
        </authorList>
    </citation>
    <scope>NUCLEOTIDE SEQUENCE [LARGE SCALE GENOMIC DNA]</scope>
    <source>
        <strain evidence="5 7">DX253</strain>
    </source>
</reference>
<name>E7QZE2_HALPU</name>